<dbReference type="GO" id="GO:0035591">
    <property type="term" value="F:signaling adaptor activity"/>
    <property type="evidence" value="ECO:0007669"/>
    <property type="project" value="TreeGrafter"/>
</dbReference>
<dbReference type="PANTHER" id="PTHR47566">
    <property type="match status" value="1"/>
</dbReference>
<evidence type="ECO:0000256" key="1">
    <source>
        <dbReference type="ARBA" id="ARBA00022614"/>
    </source>
</evidence>
<dbReference type="InterPro" id="IPR032675">
    <property type="entry name" value="LRR_dom_sf"/>
</dbReference>
<evidence type="ECO:0000313" key="3">
    <source>
        <dbReference type="EMBL" id="KNC68333.1"/>
    </source>
</evidence>
<dbReference type="SUPFAM" id="SSF52058">
    <property type="entry name" value="L domain-like"/>
    <property type="match status" value="4"/>
</dbReference>
<evidence type="ECO:0000313" key="4">
    <source>
        <dbReference type="Proteomes" id="UP000036850"/>
    </source>
</evidence>
<dbReference type="InterPro" id="IPR003591">
    <property type="entry name" value="Leu-rich_rpt_typical-subtyp"/>
</dbReference>
<dbReference type="SMART" id="SM00364">
    <property type="entry name" value="LRR_BAC"/>
    <property type="match status" value="6"/>
</dbReference>
<dbReference type="SMART" id="SM00369">
    <property type="entry name" value="LRR_TYP"/>
    <property type="match status" value="8"/>
</dbReference>
<dbReference type="PATRIC" id="fig|43658.6.peg.2595"/>
<dbReference type="Gene3D" id="3.80.10.10">
    <property type="entry name" value="Ribonuclease Inhibitor"/>
    <property type="match status" value="6"/>
</dbReference>
<protein>
    <submittedName>
        <fullName evidence="3">Uncharacterized protein</fullName>
    </submittedName>
</protein>
<dbReference type="EMBL" id="LFZX01000027">
    <property type="protein sequence ID" value="KNC68333.1"/>
    <property type="molecule type" value="Genomic_DNA"/>
</dbReference>
<comment type="caution">
    <text evidence="3">The sequence shown here is derived from an EMBL/GenBank/DDBJ whole genome shotgun (WGS) entry which is preliminary data.</text>
</comment>
<keyword evidence="2" id="KW-0677">Repeat</keyword>
<evidence type="ECO:0000256" key="2">
    <source>
        <dbReference type="ARBA" id="ARBA00022737"/>
    </source>
</evidence>
<accession>A0A0L0EWW5</accession>
<dbReference type="PANTHER" id="PTHR47566:SF1">
    <property type="entry name" value="PROTEIN NUD1"/>
    <property type="match status" value="1"/>
</dbReference>
<dbReference type="InterPro" id="IPR052574">
    <property type="entry name" value="CDIRP"/>
</dbReference>
<name>A0A0L0EWW5_9GAMM</name>
<reference evidence="4" key="1">
    <citation type="submission" date="2015-07" db="EMBL/GenBank/DDBJ databases">
        <title>Draft genome sequence of a Pseudoalteromonas rubra strain, OCN096, isolated from Kaneohe Bay, Oahu, Hawaii.</title>
        <authorList>
            <person name="Beurmann S."/>
            <person name="Ushijima B."/>
            <person name="Belcaid M."/>
            <person name="Callahan S.M."/>
            <person name="Aeby G.S."/>
        </authorList>
    </citation>
    <scope>NUCLEOTIDE SEQUENCE [LARGE SCALE GENOMIC DNA]</scope>
    <source>
        <strain evidence="4">OCN096</strain>
    </source>
</reference>
<proteinExistence type="predicted"/>
<organism evidence="3 4">
    <name type="scientific">Pseudoalteromonas rubra</name>
    <dbReference type="NCBI Taxonomy" id="43658"/>
    <lineage>
        <taxon>Bacteria</taxon>
        <taxon>Pseudomonadati</taxon>
        <taxon>Pseudomonadota</taxon>
        <taxon>Gammaproteobacteria</taxon>
        <taxon>Alteromonadales</taxon>
        <taxon>Pseudoalteromonadaceae</taxon>
        <taxon>Pseudoalteromonas</taxon>
    </lineage>
</organism>
<dbReference type="InterPro" id="IPR001611">
    <property type="entry name" value="Leu-rich_rpt"/>
</dbReference>
<dbReference type="Proteomes" id="UP000036850">
    <property type="component" value="Unassembled WGS sequence"/>
</dbReference>
<gene>
    <name evidence="3" type="ORF">AC626_05485</name>
</gene>
<sequence length="2011" mass="221736">MVIDYQDPQKSGAITVWFTKKLGAGYQIVTLNTSTAQWPDTEFGLLIAAQQDLALSKDTAAGRWHGLIGRTSRYDMDLFDSGKTVFNMSSDESIWYVKGGELYRDYFRSSTWPGPEDCNMSSPQCTLTARIKYQLVAVSGDYRYVVQTFDNYNRAGEPIYSGSNLFIYQYSETIEQQEFFPRNMARRQQFWEHNDEGRWLEVTFGTDYASDAENQLIIDGLAYPTVLSAGKLSFTMGDEEYLVELLAYDAQKIQVCVYLATNGCRAADQRDWFYEPTRFVVTASSGEHGEVHPEYQEIIEGQQAELFVWPDMDYVLDTIEGCDGEWTEGRYVIPAVTQSCEISVTFMPPPALAAMAGVTDPVLARCLNRISARSHEEVTELWCFEGEQIESLAGLNNLTALQTLYLDSVAEAELDLSGLTELTALEISNSRNGLTGLTVAHPEQLVELNLSYNELNDAQLADLDLARFTGLKWLTLSGNQLTALDAASWPQLIDLNVNSNVLSILKVSENTHLQRLYAASNTLFQLDISTNIVLEDVDVDYNELTQLILGEHPMLTSFTANGNHLNGLSLANMTALQSLHVSENPLVSLDTSQNPELTLLAVSDTDLASLDLSHNSNLLTLKAESLDLLSELDLKENSRLTELFVSYNDHWQSLALPEEPVLELLDILDAPGLFNRLDKAALVQLKTLSMRGESADKIDFTQYAHLNSLTWIEGGLTQIDLSEISPLSSLNLSGNPLTEIDLSAQPKLEQLMLTGTDLTSLDTSTLSELRGLDVDSTPLVNLELGNNPALNYVSASDTNISTVSGIEMLVNKWVNINLWNAPLTEDTRHYLENLEDEQGYTGLNFFRGNTVALDVTGPGDVVLERDPVDIGLGYAAYFSAQEGYMLGNVSGCPGRWESGNFIMDSLTQSCTLQVTFIEFVPLSELAGIEDPGLSTCVDNSGYQLPEQVTNLNCYGDATISPFSELAVFPNLTAIKLSYDALTAFDLSAIPALTALYVNSKITALSLHPDAQLKELGLSYLGLTDDELAALDLSRFTALEMLHISGNQLTHFDGAAFPNLKNLNVNDNHLTRLNVRGNALLSELRLDNNPLTSLDLSANTQLNALFVRNLPQLATLDLSHNQQLQVLNVADNPAWESVSLTALPQLYFLNASGSTEVFSEIAQTPLPAIQKLYLDGVDPMQITLTGFPELTYLSWRNAGLTELDLSVNEHLTGLDLSGNPLQEIDLSENAQLERLELKETALTSLDISALSTLFELNIEKSQITSLVFGTLPELYWVEAANGALENVSGIEHLDNGVHIDLRGNPLDDALWPYLEALKHQQGYTQLQFDSEYLVTVELSGPGQAYIYTYTDEDAPYKVIEFLPDAGHMLGEVSGCPGRWLGEAYRLEPLTEHCTLTVTFVEFVPLSEQANISDPGLSACVDKANYNSLGAVTGLSCYEEVDPSKLSELAAFTNLTALYLEKLTASELDVSALPGLTDLAVDWVKLSTLTVHPDTQLKSLQLTNQELTDSELSRLDLARFVHLERLELFGNRFTEFNGDAFPDLVVLKLGWGELETLKIDQNTALQALYVSSNQLTHLDISANTQLVRVYVDSNQLTEMVTGTHPHLTDLDVRYNELGGLSLGNMPQLNKLYVSNNPLVELNVLANPELQELFLDNVHLTKLDLSANTELRELHAVNLSQLSSLDLSHNTKLEVLDVASNPGWEQISVQALPGLRYLGVSENPVLLEQVTALPLPSLRELHISQIGQQHVNLSNFPELQNLTWRDADLTDVDLSALTQLRYLILSNNPLLALDVSQNPELATLVLYSTALTEIDVSALQKLQHLEITNSPLQTIDLNQNMRLSSLNLYRTLVTELDISQLSRLQSLSISNTKITELNLQNNPLIWHVNAIGGSLVSVSGIEAVTNKGAYLNLTSNPLNEETVTYLTNTQALGYENLAFSIGSLASIQLTGEGGVSTSWVELSVGETYPIQLYPDFGYQVGSVSGCPGELGWNIYLLGPLEGYCALQVEFIPLP</sequence>
<keyword evidence="1" id="KW-0433">Leucine-rich repeat</keyword>
<dbReference type="PROSITE" id="PS51450">
    <property type="entry name" value="LRR"/>
    <property type="match status" value="1"/>
</dbReference>